<feature type="binding site" evidence="9">
    <location>
        <position position="63"/>
    </location>
    <ligand>
        <name>FAD</name>
        <dbReference type="ChEBI" id="CHEBI:57692"/>
    </ligand>
</feature>
<feature type="active site" description="Proton acceptor" evidence="8">
    <location>
        <position position="460"/>
    </location>
</feature>
<evidence type="ECO:0000256" key="1">
    <source>
        <dbReference type="ARBA" id="ARBA00007532"/>
    </source>
</evidence>
<dbReference type="GO" id="GO:0050660">
    <property type="term" value="F:flavin adenine dinucleotide binding"/>
    <property type="evidence" value="ECO:0007669"/>
    <property type="project" value="TreeGrafter"/>
</dbReference>
<dbReference type="InterPro" id="IPR012999">
    <property type="entry name" value="Pyr_OxRdtase_I_AS"/>
</dbReference>
<evidence type="ECO:0000313" key="14">
    <source>
        <dbReference type="EMBL" id="REH52258.1"/>
    </source>
</evidence>
<evidence type="ECO:0000256" key="6">
    <source>
        <dbReference type="ARBA" id="ARBA00023157"/>
    </source>
</evidence>
<dbReference type="PANTHER" id="PTHR43014:SF4">
    <property type="entry name" value="PYRIDINE NUCLEOTIDE-DISULFIDE OXIDOREDUCTASE RCLA-RELATED"/>
    <property type="match status" value="1"/>
</dbReference>
<dbReference type="SUPFAM" id="SSF51905">
    <property type="entry name" value="FAD/NAD(P)-binding domain"/>
    <property type="match status" value="1"/>
</dbReference>
<keyword evidence="9" id="KW-0520">NAD</keyword>
<evidence type="ECO:0000256" key="3">
    <source>
        <dbReference type="ARBA" id="ARBA00022827"/>
    </source>
</evidence>
<keyword evidence="9" id="KW-0547">Nucleotide-binding</keyword>
<feature type="disulfide bond" description="Redox-active" evidence="10">
    <location>
        <begin position="54"/>
        <end position="59"/>
    </location>
</feature>
<feature type="binding site" evidence="9">
    <location>
        <position position="284"/>
    </location>
    <ligand>
        <name>NAD(+)</name>
        <dbReference type="ChEBI" id="CHEBI:57540"/>
    </ligand>
</feature>
<dbReference type="InterPro" id="IPR001100">
    <property type="entry name" value="Pyr_nuc-diS_OxRdtase"/>
</dbReference>
<proteinExistence type="inferred from homology"/>
<gene>
    <name evidence="14" type="ORF">BCF44_103710</name>
</gene>
<dbReference type="InterPro" id="IPR036188">
    <property type="entry name" value="FAD/NAD-bd_sf"/>
</dbReference>
<dbReference type="Gene3D" id="3.30.390.30">
    <property type="match status" value="1"/>
</dbReference>
<dbReference type="InterPro" id="IPR023753">
    <property type="entry name" value="FAD/NAD-binding_dom"/>
</dbReference>
<evidence type="ECO:0000313" key="15">
    <source>
        <dbReference type="Proteomes" id="UP000256269"/>
    </source>
</evidence>
<keyword evidence="6" id="KW-1015">Disulfide bond</keyword>
<dbReference type="InterPro" id="IPR017817">
    <property type="entry name" value="Mycothione_reductase"/>
</dbReference>
<feature type="domain" description="Pyridine nucleotide-disulphide oxidoreductase dimerisation" evidence="12">
    <location>
        <begin position="361"/>
        <end position="470"/>
    </location>
</feature>
<comment type="cofactor">
    <cofactor evidence="9">
        <name>FAD</name>
        <dbReference type="ChEBI" id="CHEBI:57692"/>
    </cofactor>
    <text evidence="9">Binds 1 FAD per subunit.</text>
</comment>
<comment type="similarity">
    <text evidence="1 11">Belongs to the class-I pyridine nucleotide-disulfide oxidoreductase family.</text>
</comment>
<feature type="binding site" evidence="9">
    <location>
        <position position="325"/>
    </location>
    <ligand>
        <name>FAD</name>
        <dbReference type="ChEBI" id="CHEBI:57692"/>
    </ligand>
</feature>
<keyword evidence="5 11" id="KW-0560">Oxidoreductase</keyword>
<sequence length="477" mass="51619">MAGGILRPPLLFDGYVRHFDLVVIGTGSGNSIVDERFADWDVAIVEKGVFGGTCLNVGCIPTKMFVHTADVAATPAGAARLGVDEELHGVRWPEIRDRIFGRIDPIAAGGRRWRVEGNANVTVYEGQARFVGPKTLTVSIPGASTGETITADRFVIAAGSRPIVPDVAGIEEVGFLTNEDVMRLEELPERMIVLGSGFVATEFAHVFSSFGVDVTLVARSGVLLRAEDDDVAARFTEIASKKWDVRLNSKAVRVERVDGTVRLHLETPRGAEVVEGDVLLAAVGRIPNADLLDVEATGVTVHRDGRIVVDDQQRTAVDGIWALGDVSSDYQLKHVANHEARIVQHNLLHPDAPVDADHRFVPHGVFSSPQIGSVGLTERDARERGLRYVTATQDYADIAYGWAMEDTTGFAKLVADPATGQLLGAHIIGPQAPTLIQLVIQAMSFGLDVRSMARGQYWIHPAMPELLENALLKLKLD</sequence>
<evidence type="ECO:0000256" key="10">
    <source>
        <dbReference type="PIRSR" id="PIRSR000350-4"/>
    </source>
</evidence>
<dbReference type="InterPro" id="IPR004099">
    <property type="entry name" value="Pyr_nucl-diS_OxRdtase_dimer"/>
</dbReference>
<dbReference type="PRINTS" id="PR00411">
    <property type="entry name" value="PNDRDTASEI"/>
</dbReference>
<evidence type="ECO:0000256" key="8">
    <source>
        <dbReference type="PIRSR" id="PIRSR000350-2"/>
    </source>
</evidence>
<evidence type="ECO:0000256" key="5">
    <source>
        <dbReference type="ARBA" id="ARBA00023002"/>
    </source>
</evidence>
<evidence type="ECO:0000256" key="2">
    <source>
        <dbReference type="ARBA" id="ARBA00022630"/>
    </source>
</evidence>
<dbReference type="InterPro" id="IPR016156">
    <property type="entry name" value="FAD/NAD-linked_Rdtase_dimer_sf"/>
</dbReference>
<dbReference type="NCBIfam" id="NF005884">
    <property type="entry name" value="PRK07846.1"/>
    <property type="match status" value="1"/>
</dbReference>
<name>A0A3E0I0L5_9PSEU</name>
<accession>A0A3E0I0L5</accession>
<dbReference type="GO" id="GO:0003955">
    <property type="term" value="F:NAD(P)H dehydrogenase (quinone) activity"/>
    <property type="evidence" value="ECO:0007669"/>
    <property type="project" value="TreeGrafter"/>
</dbReference>
<evidence type="ECO:0000256" key="7">
    <source>
        <dbReference type="ARBA" id="ARBA00023284"/>
    </source>
</evidence>
<dbReference type="GO" id="GO:0016668">
    <property type="term" value="F:oxidoreductase activity, acting on a sulfur group of donors, NAD(P) as acceptor"/>
    <property type="evidence" value="ECO:0007669"/>
    <property type="project" value="InterPro"/>
</dbReference>
<evidence type="ECO:0000259" key="13">
    <source>
        <dbReference type="Pfam" id="PF07992"/>
    </source>
</evidence>
<dbReference type="Gene3D" id="3.50.50.60">
    <property type="entry name" value="FAD/NAD(P)-binding domain"/>
    <property type="match status" value="2"/>
</dbReference>
<evidence type="ECO:0000256" key="9">
    <source>
        <dbReference type="PIRSR" id="PIRSR000350-3"/>
    </source>
</evidence>
<evidence type="ECO:0000256" key="4">
    <source>
        <dbReference type="ARBA" id="ARBA00022857"/>
    </source>
</evidence>
<dbReference type="Pfam" id="PF07992">
    <property type="entry name" value="Pyr_redox_2"/>
    <property type="match status" value="1"/>
</dbReference>
<dbReference type="Pfam" id="PF02852">
    <property type="entry name" value="Pyr_redox_dim"/>
    <property type="match status" value="1"/>
</dbReference>
<keyword evidence="7 11" id="KW-0676">Redox-active center</keyword>
<feature type="binding site" evidence="9">
    <location>
        <begin position="195"/>
        <end position="202"/>
    </location>
    <ligand>
        <name>NAD(+)</name>
        <dbReference type="ChEBI" id="CHEBI:57540"/>
    </ligand>
</feature>
<dbReference type="SUPFAM" id="SSF55424">
    <property type="entry name" value="FAD/NAD-linked reductases, dimerisation (C-terminal) domain"/>
    <property type="match status" value="1"/>
</dbReference>
<keyword evidence="2 11" id="KW-0285">Flavoprotein</keyword>
<keyword evidence="4" id="KW-0521">NADP</keyword>
<dbReference type="EMBL" id="QUNO01000003">
    <property type="protein sequence ID" value="REH52258.1"/>
    <property type="molecule type" value="Genomic_DNA"/>
</dbReference>
<dbReference type="NCBIfam" id="TIGR03452">
    <property type="entry name" value="mycothione_red"/>
    <property type="match status" value="1"/>
</dbReference>
<evidence type="ECO:0000259" key="12">
    <source>
        <dbReference type="Pfam" id="PF02852"/>
    </source>
</evidence>
<reference evidence="14 15" key="1">
    <citation type="submission" date="2018-08" db="EMBL/GenBank/DDBJ databases">
        <title>Genomic Encyclopedia of Archaeal and Bacterial Type Strains, Phase II (KMG-II): from individual species to whole genera.</title>
        <authorList>
            <person name="Goeker M."/>
        </authorList>
    </citation>
    <scope>NUCLEOTIDE SEQUENCE [LARGE SCALE GENOMIC DNA]</scope>
    <source>
        <strain evidence="14 15">DSM 45791</strain>
    </source>
</reference>
<dbReference type="PIRSF" id="PIRSF000350">
    <property type="entry name" value="Mercury_reductase_MerA"/>
    <property type="match status" value="1"/>
</dbReference>
<comment type="caution">
    <text evidence="14">The sequence shown here is derived from an EMBL/GenBank/DDBJ whole genome shotgun (WGS) entry which is preliminary data.</text>
</comment>
<dbReference type="PANTHER" id="PTHR43014">
    <property type="entry name" value="MERCURIC REDUCTASE"/>
    <property type="match status" value="1"/>
</dbReference>
<evidence type="ECO:0000256" key="11">
    <source>
        <dbReference type="RuleBase" id="RU003691"/>
    </source>
</evidence>
<organism evidence="14 15">
    <name type="scientific">Kutzneria buriramensis</name>
    <dbReference type="NCBI Taxonomy" id="1045776"/>
    <lineage>
        <taxon>Bacteria</taxon>
        <taxon>Bacillati</taxon>
        <taxon>Actinomycetota</taxon>
        <taxon>Actinomycetes</taxon>
        <taxon>Pseudonocardiales</taxon>
        <taxon>Pseudonocardiaceae</taxon>
        <taxon>Kutzneria</taxon>
    </lineage>
</organism>
<feature type="domain" description="FAD/NAD(P)-binding" evidence="13">
    <location>
        <begin position="19"/>
        <end position="340"/>
    </location>
</feature>
<dbReference type="PROSITE" id="PS00076">
    <property type="entry name" value="PYRIDINE_REDOX_1"/>
    <property type="match status" value="1"/>
</dbReference>
<dbReference type="Proteomes" id="UP000256269">
    <property type="component" value="Unassembled WGS sequence"/>
</dbReference>
<dbReference type="PRINTS" id="PR00368">
    <property type="entry name" value="FADPNR"/>
</dbReference>
<keyword evidence="15" id="KW-1185">Reference proteome</keyword>
<dbReference type="AlphaFoldDB" id="A0A3E0I0L5"/>
<keyword evidence="3 9" id="KW-0274">FAD</keyword>
<protein>
    <submittedName>
        <fullName evidence="14">Mycothione reductase</fullName>
    </submittedName>
</protein>